<feature type="transmembrane region" description="Helical" evidence="6">
    <location>
        <begin position="7"/>
        <end position="28"/>
    </location>
</feature>
<comment type="subcellular location">
    <subcellularLocation>
        <location evidence="1">Cell membrane</location>
        <topology evidence="1">Multi-pass membrane protein</topology>
    </subcellularLocation>
</comment>
<organism evidence="7 8">
    <name type="scientific">Pedobacter panaciterrae</name>
    <dbReference type="NCBI Taxonomy" id="363849"/>
    <lineage>
        <taxon>Bacteria</taxon>
        <taxon>Pseudomonadati</taxon>
        <taxon>Bacteroidota</taxon>
        <taxon>Sphingobacteriia</taxon>
        <taxon>Sphingobacteriales</taxon>
        <taxon>Sphingobacteriaceae</taxon>
        <taxon>Pedobacter</taxon>
    </lineage>
</organism>
<feature type="transmembrane region" description="Helical" evidence="6">
    <location>
        <begin position="382"/>
        <end position="407"/>
    </location>
</feature>
<feature type="transmembrane region" description="Helical" evidence="6">
    <location>
        <begin position="143"/>
        <end position="167"/>
    </location>
</feature>
<keyword evidence="2" id="KW-1003">Cell membrane</keyword>
<evidence type="ECO:0000256" key="1">
    <source>
        <dbReference type="ARBA" id="ARBA00004651"/>
    </source>
</evidence>
<feature type="transmembrane region" description="Helical" evidence="6">
    <location>
        <begin position="109"/>
        <end position="131"/>
    </location>
</feature>
<dbReference type="RefSeq" id="WP_337718014.1">
    <property type="nucleotide sequence ID" value="NZ_JBBEUB010000014.1"/>
</dbReference>
<evidence type="ECO:0000256" key="6">
    <source>
        <dbReference type="SAM" id="Phobius"/>
    </source>
</evidence>
<feature type="transmembrane region" description="Helical" evidence="6">
    <location>
        <begin position="356"/>
        <end position="376"/>
    </location>
</feature>
<name>A0ABU8NTP1_9SPHI</name>
<feature type="transmembrane region" description="Helical" evidence="6">
    <location>
        <begin position="249"/>
        <end position="269"/>
    </location>
</feature>
<protein>
    <submittedName>
        <fullName evidence="7">Oligosaccharide flippase family protein</fullName>
    </submittedName>
</protein>
<gene>
    <name evidence="7" type="ORF">WAE58_24560</name>
</gene>
<evidence type="ECO:0000256" key="3">
    <source>
        <dbReference type="ARBA" id="ARBA00022692"/>
    </source>
</evidence>
<dbReference type="Pfam" id="PF01943">
    <property type="entry name" value="Polysacc_synt"/>
    <property type="match status" value="1"/>
</dbReference>
<feature type="transmembrane region" description="Helical" evidence="6">
    <location>
        <begin position="78"/>
        <end position="103"/>
    </location>
</feature>
<evidence type="ECO:0000256" key="4">
    <source>
        <dbReference type="ARBA" id="ARBA00022989"/>
    </source>
</evidence>
<reference evidence="7 8" key="1">
    <citation type="submission" date="2024-03" db="EMBL/GenBank/DDBJ databases">
        <title>Sequence of Lycoming College Course Isolates.</title>
        <authorList>
            <person name="Plotts O."/>
            <person name="Newman J."/>
        </authorList>
    </citation>
    <scope>NUCLEOTIDE SEQUENCE [LARGE SCALE GENOMIC DNA]</scope>
    <source>
        <strain evidence="7 8">CJB-3</strain>
    </source>
</reference>
<evidence type="ECO:0000256" key="2">
    <source>
        <dbReference type="ARBA" id="ARBA00022475"/>
    </source>
</evidence>
<evidence type="ECO:0000256" key="5">
    <source>
        <dbReference type="ARBA" id="ARBA00023136"/>
    </source>
</evidence>
<keyword evidence="4 6" id="KW-1133">Transmembrane helix</keyword>
<dbReference type="PANTHER" id="PTHR30250:SF11">
    <property type="entry name" value="O-ANTIGEN TRANSPORTER-RELATED"/>
    <property type="match status" value="1"/>
</dbReference>
<feature type="transmembrane region" description="Helical" evidence="6">
    <location>
        <begin position="290"/>
        <end position="308"/>
    </location>
</feature>
<dbReference type="Proteomes" id="UP001378956">
    <property type="component" value="Unassembled WGS sequence"/>
</dbReference>
<feature type="transmembrane region" description="Helical" evidence="6">
    <location>
        <begin position="173"/>
        <end position="191"/>
    </location>
</feature>
<accession>A0ABU8NTP1</accession>
<sequence>MKLFKSFSLYTIASFTEAAIAFLLLPLFTFYLTTKDFGTLSLLTSIFSFTMPLVALGAQGAISVAYFREDKANYPSYFSSAIFSPFISTLIIFSLVFVFGSFIGNYLKISIYWIMCVPIFCFLSFFNNLVLVDFQIKKEPINYVVFSLSSSTINVLLSLLLVIVFKFGYAGRLLGQYFSIFLFSLIGIFILYKKRKILIKQINFKYVKDALWFGFPLIPHAIGGMVINMSDRLFIDHFYSKEQLGIYNIGYVIGSAISILSTGFAQVIVPFSYELFAKNTVASKIKVVKVYWLFIALLAFVVFFVWLVTPLVFKWFIDPKFIEGSKYVIWITVGYFFQGLYLLFANIIFYLKKTKVLFYVSFLNVFVNLSLNYFLIPWLGPIGAAYATCISFFVFFVTVGGFCHSVYPLPWLGAFTKTTVDYDENYK</sequence>
<proteinExistence type="predicted"/>
<feature type="transmembrane region" description="Helical" evidence="6">
    <location>
        <begin position="328"/>
        <end position="349"/>
    </location>
</feature>
<keyword evidence="5 6" id="KW-0472">Membrane</keyword>
<keyword evidence="3 6" id="KW-0812">Transmembrane</keyword>
<dbReference type="EMBL" id="JBBEUB010000014">
    <property type="protein sequence ID" value="MEJ2905639.1"/>
    <property type="molecule type" value="Genomic_DNA"/>
</dbReference>
<dbReference type="InterPro" id="IPR050833">
    <property type="entry name" value="Poly_Biosynth_Transport"/>
</dbReference>
<evidence type="ECO:0000313" key="7">
    <source>
        <dbReference type="EMBL" id="MEJ2905639.1"/>
    </source>
</evidence>
<evidence type="ECO:0000313" key="8">
    <source>
        <dbReference type="Proteomes" id="UP001378956"/>
    </source>
</evidence>
<feature type="transmembrane region" description="Helical" evidence="6">
    <location>
        <begin position="211"/>
        <end position="229"/>
    </location>
</feature>
<dbReference type="PANTHER" id="PTHR30250">
    <property type="entry name" value="PST FAMILY PREDICTED COLANIC ACID TRANSPORTER"/>
    <property type="match status" value="1"/>
</dbReference>
<feature type="transmembrane region" description="Helical" evidence="6">
    <location>
        <begin position="40"/>
        <end position="66"/>
    </location>
</feature>
<keyword evidence="8" id="KW-1185">Reference proteome</keyword>
<dbReference type="InterPro" id="IPR002797">
    <property type="entry name" value="Polysacc_synth"/>
</dbReference>
<comment type="caution">
    <text evidence="7">The sequence shown here is derived from an EMBL/GenBank/DDBJ whole genome shotgun (WGS) entry which is preliminary data.</text>
</comment>